<dbReference type="GeneID" id="63754420"/>
<evidence type="ECO:0000256" key="1">
    <source>
        <dbReference type="SAM" id="MobiDB-lite"/>
    </source>
</evidence>
<dbReference type="AlphaFoldDB" id="A0A1L9RE98"/>
<feature type="region of interest" description="Disordered" evidence="1">
    <location>
        <begin position="177"/>
        <end position="281"/>
    </location>
</feature>
<dbReference type="EMBL" id="KV878214">
    <property type="protein sequence ID" value="OJJ33197.1"/>
    <property type="molecule type" value="Genomic_DNA"/>
</dbReference>
<feature type="compositionally biased region" description="Polar residues" evidence="1">
    <location>
        <begin position="269"/>
        <end position="280"/>
    </location>
</feature>
<dbReference type="Proteomes" id="UP000184383">
    <property type="component" value="Unassembled WGS sequence"/>
</dbReference>
<evidence type="ECO:0000313" key="2">
    <source>
        <dbReference type="EMBL" id="OJJ33197.1"/>
    </source>
</evidence>
<dbReference type="RefSeq" id="XP_040686874.1">
    <property type="nucleotide sequence ID" value="XM_040838572.1"/>
</dbReference>
<dbReference type="STRING" id="1073089.A0A1L9RE98"/>
<keyword evidence="3" id="KW-1185">Reference proteome</keyword>
<dbReference type="OrthoDB" id="3946750at2759"/>
<sequence>MSFPSLTPSTGAIRCYKASSKNSYSALYAIQEKPSAQKRGFRQHAHLKHCNKTDSERRRIDAYQRLCQSRNRRKAAHHHPRTHVLDHNHHPWWNWGYGWSRTNQKFPEHQHGRDPRKEFWETGKTSMQKRIEQIKKQVDADPYAALFGRRLEPFSLFDKHDNIWSSFCRSFLGSERETKAKPKDTVADVKATNVSPSSKDYDAQLKKPTPVQKPIEASSKGTIANTDLEFDPISGRMIPKSKHLDVTDRKAQDEKDSKLESNDVKDKQPTSPESPSQQMAHNRLVNESIGAIGGGQMASELPKRVQTPPVIEENTKDEQFPATTTKSAKNALLGSKQQSDLRMKQEKTEDLDLLSASDIRASYDSKTLDHGSDVQKQQKRKELEDVFKSADPAGYIDAQSIRAKFQCHHGLEPPSEKVIDIEPLNISSTNQSQSQPLESPETSSLNKNMEFPLDRASSPAIYRVLAYDPSTLQVSKAETSSSHTTDEIFHPAEILPRLNNPAKFLPYFAEMQNDGYEIVSGGGDILVFRRDRKDNVVLNDEIKSPTTDPSSPEVKANGDARTESGTPNNESGIRKTVRRMFLTGVMTAATCYAIGVVVEYFRTGGKDGRGIDGFTEFESERRRREEEA</sequence>
<organism evidence="2 3">
    <name type="scientific">Aspergillus wentii DTO 134E9</name>
    <dbReference type="NCBI Taxonomy" id="1073089"/>
    <lineage>
        <taxon>Eukaryota</taxon>
        <taxon>Fungi</taxon>
        <taxon>Dikarya</taxon>
        <taxon>Ascomycota</taxon>
        <taxon>Pezizomycotina</taxon>
        <taxon>Eurotiomycetes</taxon>
        <taxon>Eurotiomycetidae</taxon>
        <taxon>Eurotiales</taxon>
        <taxon>Aspergillaceae</taxon>
        <taxon>Aspergillus</taxon>
        <taxon>Aspergillus subgen. Cremei</taxon>
    </lineage>
</organism>
<accession>A0A1L9RE98</accession>
<feature type="compositionally biased region" description="Basic and acidic residues" evidence="1">
    <location>
        <begin position="177"/>
        <end position="187"/>
    </location>
</feature>
<name>A0A1L9RE98_ASPWE</name>
<feature type="region of interest" description="Disordered" evidence="1">
    <location>
        <begin position="427"/>
        <end position="447"/>
    </location>
</feature>
<dbReference type="VEuPathDB" id="FungiDB:ASPWEDRAFT_613920"/>
<proteinExistence type="predicted"/>
<gene>
    <name evidence="2" type="ORF">ASPWEDRAFT_613920</name>
</gene>
<feature type="region of interest" description="Disordered" evidence="1">
    <location>
        <begin position="540"/>
        <end position="572"/>
    </location>
</feature>
<protein>
    <submittedName>
        <fullName evidence="2">Uncharacterized protein</fullName>
    </submittedName>
</protein>
<evidence type="ECO:0000313" key="3">
    <source>
        <dbReference type="Proteomes" id="UP000184383"/>
    </source>
</evidence>
<feature type="compositionally biased region" description="Basic and acidic residues" evidence="1">
    <location>
        <begin position="242"/>
        <end position="268"/>
    </location>
</feature>
<reference evidence="3" key="1">
    <citation type="journal article" date="2017" name="Genome Biol.">
        <title>Comparative genomics reveals high biological diversity and specific adaptations in the industrially and medically important fungal genus Aspergillus.</title>
        <authorList>
            <person name="de Vries R.P."/>
            <person name="Riley R."/>
            <person name="Wiebenga A."/>
            <person name="Aguilar-Osorio G."/>
            <person name="Amillis S."/>
            <person name="Uchima C.A."/>
            <person name="Anderluh G."/>
            <person name="Asadollahi M."/>
            <person name="Askin M."/>
            <person name="Barry K."/>
            <person name="Battaglia E."/>
            <person name="Bayram O."/>
            <person name="Benocci T."/>
            <person name="Braus-Stromeyer S.A."/>
            <person name="Caldana C."/>
            <person name="Canovas D."/>
            <person name="Cerqueira G.C."/>
            <person name="Chen F."/>
            <person name="Chen W."/>
            <person name="Choi C."/>
            <person name="Clum A."/>
            <person name="Dos Santos R.A."/>
            <person name="Damasio A.R."/>
            <person name="Diallinas G."/>
            <person name="Emri T."/>
            <person name="Fekete E."/>
            <person name="Flipphi M."/>
            <person name="Freyberg S."/>
            <person name="Gallo A."/>
            <person name="Gournas C."/>
            <person name="Habgood R."/>
            <person name="Hainaut M."/>
            <person name="Harispe M.L."/>
            <person name="Henrissat B."/>
            <person name="Hilden K.S."/>
            <person name="Hope R."/>
            <person name="Hossain A."/>
            <person name="Karabika E."/>
            <person name="Karaffa L."/>
            <person name="Karanyi Z."/>
            <person name="Krasevec N."/>
            <person name="Kuo A."/>
            <person name="Kusch H."/>
            <person name="LaButti K."/>
            <person name="Lagendijk E.L."/>
            <person name="Lapidus A."/>
            <person name="Levasseur A."/>
            <person name="Lindquist E."/>
            <person name="Lipzen A."/>
            <person name="Logrieco A.F."/>
            <person name="MacCabe A."/>
            <person name="Maekelae M.R."/>
            <person name="Malavazi I."/>
            <person name="Melin P."/>
            <person name="Meyer V."/>
            <person name="Mielnichuk N."/>
            <person name="Miskei M."/>
            <person name="Molnar A.P."/>
            <person name="Mule G."/>
            <person name="Ngan C.Y."/>
            <person name="Orejas M."/>
            <person name="Orosz E."/>
            <person name="Ouedraogo J.P."/>
            <person name="Overkamp K.M."/>
            <person name="Park H.-S."/>
            <person name="Perrone G."/>
            <person name="Piumi F."/>
            <person name="Punt P.J."/>
            <person name="Ram A.F."/>
            <person name="Ramon A."/>
            <person name="Rauscher S."/>
            <person name="Record E."/>
            <person name="Riano-Pachon D.M."/>
            <person name="Robert V."/>
            <person name="Roehrig J."/>
            <person name="Ruller R."/>
            <person name="Salamov A."/>
            <person name="Salih N.S."/>
            <person name="Samson R.A."/>
            <person name="Sandor E."/>
            <person name="Sanguinetti M."/>
            <person name="Schuetze T."/>
            <person name="Sepcic K."/>
            <person name="Shelest E."/>
            <person name="Sherlock G."/>
            <person name="Sophianopoulou V."/>
            <person name="Squina F.M."/>
            <person name="Sun H."/>
            <person name="Susca A."/>
            <person name="Todd R.B."/>
            <person name="Tsang A."/>
            <person name="Unkles S.E."/>
            <person name="van de Wiele N."/>
            <person name="van Rossen-Uffink D."/>
            <person name="Oliveira J.V."/>
            <person name="Vesth T.C."/>
            <person name="Visser J."/>
            <person name="Yu J.-H."/>
            <person name="Zhou M."/>
            <person name="Andersen M.R."/>
            <person name="Archer D.B."/>
            <person name="Baker S.E."/>
            <person name="Benoit I."/>
            <person name="Brakhage A.A."/>
            <person name="Braus G.H."/>
            <person name="Fischer R."/>
            <person name="Frisvad J.C."/>
            <person name="Goldman G.H."/>
            <person name="Houbraken J."/>
            <person name="Oakley B."/>
            <person name="Pocsi I."/>
            <person name="Scazzocchio C."/>
            <person name="Seiboth B."/>
            <person name="vanKuyk P.A."/>
            <person name="Wortman J."/>
            <person name="Dyer P.S."/>
            <person name="Grigoriev I.V."/>
        </authorList>
    </citation>
    <scope>NUCLEOTIDE SEQUENCE [LARGE SCALE GENOMIC DNA]</scope>
    <source>
        <strain evidence="3">DTO 134E9</strain>
    </source>
</reference>